<keyword evidence="6" id="KW-0325">Glycoprotein</keyword>
<evidence type="ECO:0000256" key="2">
    <source>
        <dbReference type="ARBA" id="ARBA00005585"/>
    </source>
</evidence>
<evidence type="ECO:0000256" key="8">
    <source>
        <dbReference type="SAM" id="Phobius"/>
    </source>
</evidence>
<evidence type="ECO:0000313" key="11">
    <source>
        <dbReference type="RefSeq" id="XP_022235301.1"/>
    </source>
</evidence>
<evidence type="ECO:0000313" key="10">
    <source>
        <dbReference type="Proteomes" id="UP000694941"/>
    </source>
</evidence>
<accession>A0ABM1RV96</accession>
<gene>
    <name evidence="11" type="primary">LOC106475514</name>
</gene>
<evidence type="ECO:0000256" key="5">
    <source>
        <dbReference type="ARBA" id="ARBA00023136"/>
    </source>
</evidence>
<feature type="compositionally biased region" description="Basic and acidic residues" evidence="7">
    <location>
        <begin position="618"/>
        <end position="632"/>
    </location>
</feature>
<feature type="compositionally biased region" description="Basic and acidic residues" evidence="7">
    <location>
        <begin position="578"/>
        <end position="593"/>
    </location>
</feature>
<keyword evidence="4 8" id="KW-1133">Transmembrane helix</keyword>
<reference evidence="11" key="1">
    <citation type="submission" date="2025-08" db="UniProtKB">
        <authorList>
            <consortium name="RefSeq"/>
        </authorList>
    </citation>
    <scope>IDENTIFICATION</scope>
    <source>
        <tissue evidence="11">Muscle</tissue>
    </source>
</reference>
<name>A0ABM1RV96_LIMPO</name>
<sequence>IGMDDTFVLLAAWRRTDLKKPVRERMAETYSEAAVSITITSLTNFLSFLIGVLTPFPAVQIFCIYTAVAVLFTYLWHITFFGGCMAICGYAERRNLHSVFCVPATPRSVAISGNKSVLFRLLCTGGINKDDPDNLMDNREHTLMVFFRDSLGKALSYMPTKILIIMCFLVYLIIGIWGCTQVKEGLERNKLSQYDSYSVTYYRMDDLYFRKYPFRIQVVVADELNYADPKIQEAMENMLQKFENEEFSAGSSLTESWLRAYLQFQKDGRSFFLLDGFNLTKKEDFIEALRSVFLRLPQVGTFKKDILFNEDGTSIVSSRFLIQTKDVRNANQEKAMVIKLREIADNSPFNVTVYQQFFIFWDQFILVRETSIQAISVAAAVMMVILLIFIPKPICALWVAFSIISIEIGVIGYMTLWNVNLDSISMINLIMCIGFSVDYSAHISYAYISSERKTADDRIRSALHSLGMPILQGSLSTILGIISLSFAPSYIFLAFFKTIFLVILFGALHGLLLLPILLSISDQCCSSKKDDIPLYHPQKSGSSVVPIAGNGNIIIPRPSHPNIAVLGITDLKASQQTGKDKSAQEDYGKRFRETPSCNISADKDLGIGTSGEESSEGSWKERPLDSSSRAHGDTQLIRYPYFRSASHEEHSNPAFEEDETVQIERTPSAPSSRNSSRMSLYHIDNKTGHFNVRHSEEQPIRSSGERLSSVSRTRDSPLSSGIDQSKSAHEQQSQRPF</sequence>
<feature type="compositionally biased region" description="Basic and acidic residues" evidence="7">
    <location>
        <begin position="683"/>
        <end position="699"/>
    </location>
</feature>
<feature type="compositionally biased region" description="Polar residues" evidence="7">
    <location>
        <begin position="705"/>
        <end position="737"/>
    </location>
</feature>
<evidence type="ECO:0000256" key="4">
    <source>
        <dbReference type="ARBA" id="ARBA00022989"/>
    </source>
</evidence>
<proteinExistence type="inferred from homology"/>
<comment type="similarity">
    <text evidence="2">Belongs to the patched family.</text>
</comment>
<dbReference type="RefSeq" id="XP_022235301.1">
    <property type="nucleotide sequence ID" value="XM_022379593.1"/>
</dbReference>
<evidence type="ECO:0000259" key="9">
    <source>
        <dbReference type="PROSITE" id="PS50156"/>
    </source>
</evidence>
<keyword evidence="10" id="KW-1185">Reference proteome</keyword>
<dbReference type="SUPFAM" id="SSF82866">
    <property type="entry name" value="Multidrug efflux transporter AcrB transmembrane domain"/>
    <property type="match status" value="2"/>
</dbReference>
<feature type="transmembrane region" description="Helical" evidence="8">
    <location>
        <begin position="397"/>
        <end position="417"/>
    </location>
</feature>
<keyword evidence="3 8" id="KW-0812">Transmembrane</keyword>
<feature type="transmembrane region" description="Helical" evidence="8">
    <location>
        <begin position="499"/>
        <end position="520"/>
    </location>
</feature>
<dbReference type="Pfam" id="PF02460">
    <property type="entry name" value="Patched"/>
    <property type="match status" value="1"/>
</dbReference>
<feature type="transmembrane region" description="Helical" evidence="8">
    <location>
        <begin position="469"/>
        <end position="493"/>
    </location>
</feature>
<dbReference type="PROSITE" id="PS50156">
    <property type="entry name" value="SSD"/>
    <property type="match status" value="1"/>
</dbReference>
<organism evidence="10 11">
    <name type="scientific">Limulus polyphemus</name>
    <name type="common">Atlantic horseshoe crab</name>
    <dbReference type="NCBI Taxonomy" id="6850"/>
    <lineage>
        <taxon>Eukaryota</taxon>
        <taxon>Metazoa</taxon>
        <taxon>Ecdysozoa</taxon>
        <taxon>Arthropoda</taxon>
        <taxon>Chelicerata</taxon>
        <taxon>Merostomata</taxon>
        <taxon>Xiphosura</taxon>
        <taxon>Limulidae</taxon>
        <taxon>Limulus</taxon>
    </lineage>
</organism>
<dbReference type="Gene3D" id="1.20.1640.10">
    <property type="entry name" value="Multidrug efflux transporter AcrB transmembrane domain"/>
    <property type="match status" value="2"/>
</dbReference>
<feature type="non-terminal residue" evidence="11">
    <location>
        <position position="1"/>
    </location>
</feature>
<feature type="transmembrane region" description="Helical" evidence="8">
    <location>
        <begin position="372"/>
        <end position="390"/>
    </location>
</feature>
<dbReference type="PANTHER" id="PTHR10796:SF92">
    <property type="entry name" value="PATCHED-RELATED, ISOFORM A"/>
    <property type="match status" value="1"/>
</dbReference>
<feature type="transmembrane region" description="Helical" evidence="8">
    <location>
        <begin position="162"/>
        <end position="178"/>
    </location>
</feature>
<feature type="transmembrane region" description="Helical" evidence="8">
    <location>
        <begin position="423"/>
        <end position="448"/>
    </location>
</feature>
<comment type="subcellular location">
    <subcellularLocation>
        <location evidence="1">Membrane</location>
        <topology evidence="1">Multi-pass membrane protein</topology>
    </subcellularLocation>
</comment>
<keyword evidence="5 8" id="KW-0472">Membrane</keyword>
<feature type="transmembrane region" description="Helical" evidence="8">
    <location>
        <begin position="33"/>
        <end position="53"/>
    </location>
</feature>
<dbReference type="Proteomes" id="UP000694941">
    <property type="component" value="Unplaced"/>
</dbReference>
<feature type="compositionally biased region" description="Low complexity" evidence="7">
    <location>
        <begin position="667"/>
        <end position="679"/>
    </location>
</feature>
<evidence type="ECO:0000256" key="1">
    <source>
        <dbReference type="ARBA" id="ARBA00004141"/>
    </source>
</evidence>
<evidence type="ECO:0000256" key="6">
    <source>
        <dbReference type="ARBA" id="ARBA00023180"/>
    </source>
</evidence>
<dbReference type="InterPro" id="IPR003392">
    <property type="entry name" value="PTHD_SSD"/>
</dbReference>
<dbReference type="PANTHER" id="PTHR10796">
    <property type="entry name" value="PATCHED-RELATED"/>
    <property type="match status" value="1"/>
</dbReference>
<protein>
    <submittedName>
        <fullName evidence="11">Patched domain-containing protein 3-like</fullName>
    </submittedName>
</protein>
<feature type="transmembrane region" description="Helical" evidence="8">
    <location>
        <begin position="59"/>
        <end position="88"/>
    </location>
</feature>
<dbReference type="InterPro" id="IPR000731">
    <property type="entry name" value="SSD"/>
</dbReference>
<dbReference type="GeneID" id="106475514"/>
<feature type="domain" description="SSD" evidence="9">
    <location>
        <begin position="1"/>
        <end position="87"/>
    </location>
</feature>
<evidence type="ECO:0000256" key="3">
    <source>
        <dbReference type="ARBA" id="ARBA00022692"/>
    </source>
</evidence>
<feature type="region of interest" description="Disordered" evidence="7">
    <location>
        <begin position="575"/>
        <end position="737"/>
    </location>
</feature>
<evidence type="ECO:0000256" key="7">
    <source>
        <dbReference type="SAM" id="MobiDB-lite"/>
    </source>
</evidence>
<dbReference type="InterPro" id="IPR051697">
    <property type="entry name" value="Patched_domain-protein"/>
</dbReference>